<evidence type="ECO:0000313" key="2">
    <source>
        <dbReference type="Proteomes" id="UP001386955"/>
    </source>
</evidence>
<accession>A0AAN9STV7</accession>
<name>A0AAN9STV7_PSOTE</name>
<gene>
    <name evidence="1" type="ORF">VNO78_11444</name>
</gene>
<sequence length="284" mass="31042">MEKGCNKQILVGELGLGKVSACATVKACELDNWRQAVGLAMNVKGRACNGVGIRRRTGGSSRFEREFHEGNETGLEYGSQVAVVADLHDNPVKKNYVNASQRSQLFDDSVSAQVHPFVAGYSIVVNSGTKMERKSVSWNSQERIGMCLGVENDGQAEVLNVDLVSEEMVNVEVQYVAEVGYTQDKSVRRRGRPRKDAKSRVVGGKQKIRARIINGEKNGNSRADVVELNGEHNGNEAETIAAGVLEVAQLLGIDSHNHSKVIVIERQGVQGFLTHYNEGCIVEY</sequence>
<evidence type="ECO:0000313" key="1">
    <source>
        <dbReference type="EMBL" id="KAK7400243.1"/>
    </source>
</evidence>
<reference evidence="1 2" key="1">
    <citation type="submission" date="2024-01" db="EMBL/GenBank/DDBJ databases">
        <title>The genomes of 5 underutilized Papilionoideae crops provide insights into root nodulation and disease resistanc.</title>
        <authorList>
            <person name="Jiang F."/>
        </authorList>
    </citation>
    <scope>NUCLEOTIDE SEQUENCE [LARGE SCALE GENOMIC DNA]</scope>
    <source>
        <strain evidence="1">DUOXIRENSHENG_FW03</strain>
        <tissue evidence="1">Leaves</tissue>
    </source>
</reference>
<proteinExistence type="predicted"/>
<dbReference type="Proteomes" id="UP001386955">
    <property type="component" value="Unassembled WGS sequence"/>
</dbReference>
<comment type="caution">
    <text evidence="1">The sequence shown here is derived from an EMBL/GenBank/DDBJ whole genome shotgun (WGS) entry which is preliminary data.</text>
</comment>
<protein>
    <submittedName>
        <fullName evidence="1">Uncharacterized protein</fullName>
    </submittedName>
</protein>
<dbReference type="AlphaFoldDB" id="A0AAN9STV7"/>
<keyword evidence="2" id="KW-1185">Reference proteome</keyword>
<dbReference type="EMBL" id="JAYMYS010000003">
    <property type="protein sequence ID" value="KAK7400243.1"/>
    <property type="molecule type" value="Genomic_DNA"/>
</dbReference>
<organism evidence="1 2">
    <name type="scientific">Psophocarpus tetragonolobus</name>
    <name type="common">Winged bean</name>
    <name type="synonym">Dolichos tetragonolobus</name>
    <dbReference type="NCBI Taxonomy" id="3891"/>
    <lineage>
        <taxon>Eukaryota</taxon>
        <taxon>Viridiplantae</taxon>
        <taxon>Streptophyta</taxon>
        <taxon>Embryophyta</taxon>
        <taxon>Tracheophyta</taxon>
        <taxon>Spermatophyta</taxon>
        <taxon>Magnoliopsida</taxon>
        <taxon>eudicotyledons</taxon>
        <taxon>Gunneridae</taxon>
        <taxon>Pentapetalae</taxon>
        <taxon>rosids</taxon>
        <taxon>fabids</taxon>
        <taxon>Fabales</taxon>
        <taxon>Fabaceae</taxon>
        <taxon>Papilionoideae</taxon>
        <taxon>50 kb inversion clade</taxon>
        <taxon>NPAAA clade</taxon>
        <taxon>indigoferoid/millettioid clade</taxon>
        <taxon>Phaseoleae</taxon>
        <taxon>Psophocarpus</taxon>
    </lineage>
</organism>